<dbReference type="Gene3D" id="3.60.10.10">
    <property type="entry name" value="Endonuclease/exonuclease/phosphatase"/>
    <property type="match status" value="1"/>
</dbReference>
<evidence type="ECO:0000256" key="2">
    <source>
        <dbReference type="ARBA" id="ARBA00001946"/>
    </source>
</evidence>
<protein>
    <recommendedName>
        <fullName evidence="9">Endonuclease/exonuclease/phosphatase domain-containing protein</fullName>
    </recommendedName>
</protein>
<dbReference type="InterPro" id="IPR036691">
    <property type="entry name" value="Endo/exonu/phosph_ase_sf"/>
</dbReference>
<dbReference type="SUPFAM" id="SSF56219">
    <property type="entry name" value="DNase I-like"/>
    <property type="match status" value="1"/>
</dbReference>
<dbReference type="GO" id="GO:0016787">
    <property type="term" value="F:hydrolase activity"/>
    <property type="evidence" value="ECO:0007669"/>
    <property type="project" value="UniProtKB-KW"/>
</dbReference>
<keyword evidence="8" id="KW-0234">DNA repair</keyword>
<dbReference type="PANTHER" id="PTHR15822:SF4">
    <property type="entry name" value="TYROSYL-DNA PHOSPHODIESTERASE 2"/>
    <property type="match status" value="1"/>
</dbReference>
<evidence type="ECO:0000256" key="1">
    <source>
        <dbReference type="ARBA" id="ARBA00001936"/>
    </source>
</evidence>
<feature type="domain" description="Endonuclease/exonuclease/phosphatase" evidence="9">
    <location>
        <begin position="62"/>
        <end position="349"/>
    </location>
</feature>
<keyword evidence="5" id="KW-0227">DNA damage</keyword>
<keyword evidence="4" id="KW-0479">Metal-binding</keyword>
<evidence type="ECO:0000256" key="3">
    <source>
        <dbReference type="ARBA" id="ARBA00022722"/>
    </source>
</evidence>
<reference evidence="10" key="1">
    <citation type="submission" date="2020-01" db="EMBL/GenBank/DDBJ databases">
        <authorList>
            <person name="Meier V. D."/>
            <person name="Meier V D."/>
        </authorList>
    </citation>
    <scope>NUCLEOTIDE SEQUENCE</scope>
    <source>
        <strain evidence="10">HLG_WM_MAG_10</strain>
    </source>
</reference>
<dbReference type="AlphaFoldDB" id="A0A6S6UI32"/>
<evidence type="ECO:0000313" key="10">
    <source>
        <dbReference type="EMBL" id="CAA6829047.1"/>
    </source>
</evidence>
<evidence type="ECO:0000256" key="5">
    <source>
        <dbReference type="ARBA" id="ARBA00022763"/>
    </source>
</evidence>
<sequence>MKIFTKVLKWTFLAFALFLTYVIICLLHGTATDYQPQEVLELPLPKENKPDTIKAGPLRFLNWNVGYGGLGASSNFFYDNGNPFFFSGGKMVRSPKAAVEANIQGIADFIAQEKADFVLLQEVDRNSKRSYYINQHERYLEQLPNYSNSFAPNYKVERVVIPVAEPWHVMGKMESGLSSYSKYKSNQSTRYQFPGSYGWPDYIFHLDRCLSVQHYPTIHPEGKELVVINTHNSAYDGGKLKDDEMAYFKQLVLQEYEQGNYIVVGGDWNQTPPGISSDAVEKSLGLPTSKAFYPANIASDFMPEGWQWVYDLTSPTNRSMIDVLDYGKTTVTLVDFYLVSPNVRVKKIEGKNLKFKNSDHNPILLEIELIGLELPLDPLLIDSTAVKS</sequence>
<name>A0A6S6UI32_9BACT</name>
<dbReference type="GO" id="GO:0006281">
    <property type="term" value="P:DNA repair"/>
    <property type="evidence" value="ECO:0007669"/>
    <property type="project" value="UniProtKB-KW"/>
</dbReference>
<evidence type="ECO:0000256" key="7">
    <source>
        <dbReference type="ARBA" id="ARBA00022842"/>
    </source>
</evidence>
<evidence type="ECO:0000256" key="8">
    <source>
        <dbReference type="ARBA" id="ARBA00023204"/>
    </source>
</evidence>
<dbReference type="GO" id="GO:0004518">
    <property type="term" value="F:nuclease activity"/>
    <property type="evidence" value="ECO:0007669"/>
    <property type="project" value="UniProtKB-KW"/>
</dbReference>
<dbReference type="PANTHER" id="PTHR15822">
    <property type="entry name" value="TRAF AND TNF RECEPTOR-ASSOCIATED PROTEIN"/>
    <property type="match status" value="1"/>
</dbReference>
<gene>
    <name evidence="10" type="ORF">HELGO_WM57594</name>
</gene>
<dbReference type="EMBL" id="CACVAQ010000457">
    <property type="protein sequence ID" value="CAA6829047.1"/>
    <property type="molecule type" value="Genomic_DNA"/>
</dbReference>
<proteinExistence type="predicted"/>
<dbReference type="GO" id="GO:0046872">
    <property type="term" value="F:metal ion binding"/>
    <property type="evidence" value="ECO:0007669"/>
    <property type="project" value="UniProtKB-KW"/>
</dbReference>
<dbReference type="InterPro" id="IPR005135">
    <property type="entry name" value="Endo/exonuclease/phosphatase"/>
</dbReference>
<evidence type="ECO:0000256" key="4">
    <source>
        <dbReference type="ARBA" id="ARBA00022723"/>
    </source>
</evidence>
<accession>A0A6S6UI32</accession>
<comment type="cofactor">
    <cofactor evidence="2">
        <name>Mg(2+)</name>
        <dbReference type="ChEBI" id="CHEBI:18420"/>
    </cofactor>
</comment>
<comment type="cofactor">
    <cofactor evidence="1">
        <name>Mn(2+)</name>
        <dbReference type="ChEBI" id="CHEBI:29035"/>
    </cofactor>
</comment>
<evidence type="ECO:0000259" key="9">
    <source>
        <dbReference type="Pfam" id="PF03372"/>
    </source>
</evidence>
<organism evidence="10">
    <name type="scientific">uncultured Aureispira sp</name>
    <dbReference type="NCBI Taxonomy" id="1331704"/>
    <lineage>
        <taxon>Bacteria</taxon>
        <taxon>Pseudomonadati</taxon>
        <taxon>Bacteroidota</taxon>
        <taxon>Saprospiria</taxon>
        <taxon>Saprospirales</taxon>
        <taxon>Saprospiraceae</taxon>
        <taxon>Aureispira</taxon>
        <taxon>environmental samples</taxon>
    </lineage>
</organism>
<dbReference type="Pfam" id="PF03372">
    <property type="entry name" value="Exo_endo_phos"/>
    <property type="match status" value="1"/>
</dbReference>
<keyword evidence="6" id="KW-0378">Hydrolase</keyword>
<keyword evidence="7" id="KW-0460">Magnesium</keyword>
<dbReference type="InterPro" id="IPR051547">
    <property type="entry name" value="TDP2-like"/>
</dbReference>
<keyword evidence="3" id="KW-0540">Nuclease</keyword>
<evidence type="ECO:0000256" key="6">
    <source>
        <dbReference type="ARBA" id="ARBA00022801"/>
    </source>
</evidence>